<evidence type="ECO:0000256" key="4">
    <source>
        <dbReference type="SAM" id="MobiDB-lite"/>
    </source>
</evidence>
<proteinExistence type="predicted"/>
<evidence type="ECO:0000256" key="1">
    <source>
        <dbReference type="ARBA" id="ARBA00001561"/>
    </source>
</evidence>
<feature type="compositionally biased region" description="Basic and acidic residues" evidence="4">
    <location>
        <begin position="1"/>
        <end position="10"/>
    </location>
</feature>
<feature type="region of interest" description="Disordered" evidence="4">
    <location>
        <begin position="207"/>
        <end position="270"/>
    </location>
</feature>
<dbReference type="EMBL" id="JACIIX010000003">
    <property type="protein sequence ID" value="MBB6209662.1"/>
    <property type="molecule type" value="Genomic_DNA"/>
</dbReference>
<dbReference type="PANTHER" id="PTHR30404:SF0">
    <property type="entry name" value="N-ACETYLMURAMOYL-L-ALANINE AMIDASE AMIC"/>
    <property type="match status" value="1"/>
</dbReference>
<dbReference type="SMART" id="SM00646">
    <property type="entry name" value="Ami_3"/>
    <property type="match status" value="1"/>
</dbReference>
<reference evidence="6 7" key="1">
    <citation type="submission" date="2020-08" db="EMBL/GenBank/DDBJ databases">
        <title>Genomic Encyclopedia of Type Strains, Phase IV (KMG-IV): sequencing the most valuable type-strain genomes for metagenomic binning, comparative biology and taxonomic classification.</title>
        <authorList>
            <person name="Goeker M."/>
        </authorList>
    </citation>
    <scope>NUCLEOTIDE SEQUENCE [LARGE SCALE GENOMIC DNA]</scope>
    <source>
        <strain evidence="6 7">DSM 11590</strain>
    </source>
</reference>
<dbReference type="Proteomes" id="UP000544872">
    <property type="component" value="Unassembled WGS sequence"/>
</dbReference>
<keyword evidence="7" id="KW-1185">Reference proteome</keyword>
<dbReference type="Pfam" id="PF11741">
    <property type="entry name" value="AMIN"/>
    <property type="match status" value="1"/>
</dbReference>
<dbReference type="InterPro" id="IPR050695">
    <property type="entry name" value="N-acetylmuramoyl_amidase_3"/>
</dbReference>
<dbReference type="PANTHER" id="PTHR30404">
    <property type="entry name" value="N-ACETYLMURAMOYL-L-ALANINE AMIDASE"/>
    <property type="match status" value="1"/>
</dbReference>
<comment type="caution">
    <text evidence="6">The sequence shown here is derived from an EMBL/GenBank/DDBJ whole genome shotgun (WGS) entry which is preliminary data.</text>
</comment>
<comment type="catalytic activity">
    <reaction evidence="1">
        <text>Hydrolyzes the link between N-acetylmuramoyl residues and L-amino acid residues in certain cell-wall glycopeptides.</text>
        <dbReference type="EC" id="3.5.1.28"/>
    </reaction>
</comment>
<sequence length="493" mass="53282">MADHRFPDTRTRRRMLRRLPSALRTGPDMPSCPTEPPVRPRLAALTGVSRRAVLAGLAGLGSLIALPRTGFAVPQAMDVRLGKPTPDVTRVVVDVSEDMRFSLYTLADPNRIIVDLPEVDWKLSRDGVFGGSGIVRAMRYGLFQSGNSRMVLDLASPAQIKQAFMLPPNEGGGWRLVIDLQATTPELFATTAGPEHRIGSFRPAAQTVTEPTPVSQPDGHSGKPPAKGKDTPQQEASLRSPDPRADAAAADKTPPKGKPRPGAKPVIVLDPGHGGIDPGAIGVSGVFEKNITLAAAKEFRDIIAASGRYDVRLTRDTDTFLQLRERMAIGRKYGASLFVSIHADTGARPNVKGLSIYTLSEKSSDAEAAALADKENKADIIAGIDLSHESAEVTNILIELAQRETMNISSRIADTIIDELRREVTLLPRSHRFAGFAVLKAPDVPSVLVEMGYLSNPEEEKLLQTAAYRAKLGRSLLRAIDRHFTNGQKASRT</sequence>
<evidence type="ECO:0000313" key="6">
    <source>
        <dbReference type="EMBL" id="MBB6209662.1"/>
    </source>
</evidence>
<evidence type="ECO:0000256" key="2">
    <source>
        <dbReference type="ARBA" id="ARBA00011901"/>
    </source>
</evidence>
<dbReference type="EC" id="3.5.1.28" evidence="2"/>
<dbReference type="GO" id="GO:0030288">
    <property type="term" value="C:outer membrane-bounded periplasmic space"/>
    <property type="evidence" value="ECO:0007669"/>
    <property type="project" value="TreeGrafter"/>
</dbReference>
<dbReference type="GO" id="GO:0009253">
    <property type="term" value="P:peptidoglycan catabolic process"/>
    <property type="evidence" value="ECO:0007669"/>
    <property type="project" value="InterPro"/>
</dbReference>
<dbReference type="GO" id="GO:0008745">
    <property type="term" value="F:N-acetylmuramoyl-L-alanine amidase activity"/>
    <property type="evidence" value="ECO:0007669"/>
    <property type="project" value="UniProtKB-EC"/>
</dbReference>
<dbReference type="SUPFAM" id="SSF53187">
    <property type="entry name" value="Zn-dependent exopeptidases"/>
    <property type="match status" value="1"/>
</dbReference>
<dbReference type="InterPro" id="IPR021731">
    <property type="entry name" value="AMIN_dom"/>
</dbReference>
<protein>
    <recommendedName>
        <fullName evidence="2">N-acetylmuramoyl-L-alanine amidase</fullName>
        <ecNumber evidence="2">3.5.1.28</ecNumber>
    </recommendedName>
</protein>
<feature type="region of interest" description="Disordered" evidence="4">
    <location>
        <begin position="1"/>
        <end position="37"/>
    </location>
</feature>
<evidence type="ECO:0000259" key="5">
    <source>
        <dbReference type="SMART" id="SM00646"/>
    </source>
</evidence>
<gene>
    <name evidence="6" type="ORF">FHS48_001070</name>
</gene>
<accession>A0A7W9ZDS9</accession>
<dbReference type="RefSeq" id="WP_260402356.1">
    <property type="nucleotide sequence ID" value="NZ_JACIIX010000003.1"/>
</dbReference>
<dbReference type="CDD" id="cd02696">
    <property type="entry name" value="MurNAc-LAA"/>
    <property type="match status" value="1"/>
</dbReference>
<feature type="domain" description="MurNAc-LAA" evidence="5">
    <location>
        <begin position="327"/>
        <end position="481"/>
    </location>
</feature>
<keyword evidence="3 6" id="KW-0378">Hydrolase</keyword>
<dbReference type="Pfam" id="PF01520">
    <property type="entry name" value="Amidase_3"/>
    <property type="match status" value="1"/>
</dbReference>
<name>A0A7W9ZDS9_NOVIT</name>
<evidence type="ECO:0000313" key="7">
    <source>
        <dbReference type="Proteomes" id="UP000544872"/>
    </source>
</evidence>
<evidence type="ECO:0000256" key="3">
    <source>
        <dbReference type="ARBA" id="ARBA00022801"/>
    </source>
</evidence>
<dbReference type="Gene3D" id="2.60.40.3500">
    <property type="match status" value="1"/>
</dbReference>
<dbReference type="InterPro" id="IPR002508">
    <property type="entry name" value="MurNAc-LAA_cat"/>
</dbReference>
<organism evidence="6 7">
    <name type="scientific">Novispirillum itersonii</name>
    <name type="common">Aquaspirillum itersonii</name>
    <dbReference type="NCBI Taxonomy" id="189"/>
    <lineage>
        <taxon>Bacteria</taxon>
        <taxon>Pseudomonadati</taxon>
        <taxon>Pseudomonadota</taxon>
        <taxon>Alphaproteobacteria</taxon>
        <taxon>Rhodospirillales</taxon>
        <taxon>Novispirillaceae</taxon>
        <taxon>Novispirillum</taxon>
    </lineage>
</organism>
<dbReference type="Gene3D" id="3.40.630.40">
    <property type="entry name" value="Zn-dependent exopeptidases"/>
    <property type="match status" value="1"/>
</dbReference>
<dbReference type="AlphaFoldDB" id="A0A7W9ZDS9"/>